<dbReference type="Proteomes" id="UP000177515">
    <property type="component" value="Chromosome 2"/>
</dbReference>
<evidence type="ECO:0000256" key="3">
    <source>
        <dbReference type="ARBA" id="ARBA00022519"/>
    </source>
</evidence>
<dbReference type="SUPFAM" id="SSF52540">
    <property type="entry name" value="P-loop containing nucleoside triphosphate hydrolases"/>
    <property type="match status" value="2"/>
</dbReference>
<dbReference type="RefSeq" id="WP_071072646.1">
    <property type="nucleotide sequence ID" value="NZ_CP017755.1"/>
</dbReference>
<dbReference type="Gene3D" id="3.40.50.300">
    <property type="entry name" value="P-loop containing nucleotide triphosphate hydrolases"/>
    <property type="match status" value="2"/>
</dbReference>
<dbReference type="PANTHER" id="PTHR43790:SF3">
    <property type="entry name" value="D-ALLOSE IMPORT ATP-BINDING PROTEIN ALSA-RELATED"/>
    <property type="match status" value="1"/>
</dbReference>
<gene>
    <name evidence="11" type="ORF">BKK80_31110</name>
</gene>
<dbReference type="GO" id="GO:0005524">
    <property type="term" value="F:ATP binding"/>
    <property type="evidence" value="ECO:0007669"/>
    <property type="project" value="UniProtKB-KW"/>
</dbReference>
<evidence type="ECO:0000313" key="11">
    <source>
        <dbReference type="EMBL" id="AOZ10098.1"/>
    </source>
</evidence>
<feature type="domain" description="ABC transporter" evidence="10">
    <location>
        <begin position="272"/>
        <end position="520"/>
    </location>
</feature>
<evidence type="ECO:0000256" key="6">
    <source>
        <dbReference type="ARBA" id="ARBA00022741"/>
    </source>
</evidence>
<keyword evidence="8" id="KW-1278">Translocase</keyword>
<name>A0ABN4TSU8_9BURK</name>
<feature type="domain" description="ABC transporter" evidence="10">
    <location>
        <begin position="17"/>
        <end position="253"/>
    </location>
</feature>
<keyword evidence="4" id="KW-0762">Sugar transport</keyword>
<reference evidence="11 12" key="1">
    <citation type="submission" date="2016-10" db="EMBL/GenBank/DDBJ databases">
        <title>Complete genome sequences of three Cupriavidus strains isolated from various Malaysian environments.</title>
        <authorList>
            <person name="Abdullah A.A.-A."/>
            <person name="Shafie N.A.H."/>
            <person name="Lau N.S."/>
        </authorList>
    </citation>
    <scope>NUCLEOTIDE SEQUENCE [LARGE SCALE GENOMIC DNA]</scope>
    <source>
        <strain evidence="11 12">USMAA1020</strain>
    </source>
</reference>
<dbReference type="InterPro" id="IPR027417">
    <property type="entry name" value="P-loop_NTPase"/>
</dbReference>
<evidence type="ECO:0000256" key="1">
    <source>
        <dbReference type="ARBA" id="ARBA00022448"/>
    </source>
</evidence>
<keyword evidence="6" id="KW-0547">Nucleotide-binding</keyword>
<dbReference type="InterPro" id="IPR050107">
    <property type="entry name" value="ABC_carbohydrate_import_ATPase"/>
</dbReference>
<dbReference type="PANTHER" id="PTHR43790">
    <property type="entry name" value="CARBOHYDRATE TRANSPORT ATP-BINDING PROTEIN MG119-RELATED"/>
    <property type="match status" value="1"/>
</dbReference>
<keyword evidence="2" id="KW-1003">Cell membrane</keyword>
<evidence type="ECO:0000256" key="8">
    <source>
        <dbReference type="ARBA" id="ARBA00022967"/>
    </source>
</evidence>
<dbReference type="PROSITE" id="PS00211">
    <property type="entry name" value="ABC_TRANSPORTER_1"/>
    <property type="match status" value="1"/>
</dbReference>
<evidence type="ECO:0000313" key="12">
    <source>
        <dbReference type="Proteomes" id="UP000177515"/>
    </source>
</evidence>
<keyword evidence="12" id="KW-1185">Reference proteome</keyword>
<dbReference type="InterPro" id="IPR003593">
    <property type="entry name" value="AAA+_ATPase"/>
</dbReference>
<evidence type="ECO:0000256" key="7">
    <source>
        <dbReference type="ARBA" id="ARBA00022840"/>
    </source>
</evidence>
<evidence type="ECO:0000256" key="5">
    <source>
        <dbReference type="ARBA" id="ARBA00022737"/>
    </source>
</evidence>
<dbReference type="Pfam" id="PF00005">
    <property type="entry name" value="ABC_tran"/>
    <property type="match status" value="2"/>
</dbReference>
<keyword evidence="3" id="KW-0997">Cell inner membrane</keyword>
<dbReference type="CDD" id="cd03216">
    <property type="entry name" value="ABC_Carb_Monos_I"/>
    <property type="match status" value="1"/>
</dbReference>
<evidence type="ECO:0000259" key="10">
    <source>
        <dbReference type="PROSITE" id="PS50893"/>
    </source>
</evidence>
<evidence type="ECO:0000256" key="2">
    <source>
        <dbReference type="ARBA" id="ARBA00022475"/>
    </source>
</evidence>
<sequence>MSSPEHTVDAARTAPLLALRHISKTFPGVRALRDVQLTAYAGEVHALMGENGAGKSTLMKILSGAYLPDAGASIRIDGREAAIDGPQAARALGVAVIYQELSLAPNLSVAENVYLGRPLRRHGLVDRAGMAQACAATLARLGADFGALDAVAGLSIAQRQLVEIARAVHFEARILVMDEPTTPLSTHETERLFALIRQLRRQGLAILYISHRMAEIDELADRVTVLRDGGFVGTLARAELSQAALVKMMVGRDLSGFYTKDHGAARQQAGAGRAVLSVRDMADGRRVKGCSFDLCAGEVLGLAGLVGAGRTELARLVFGADARLRGEVRLAGQGGGACAPVRLDTPRQAIEAGIAYLTEDRKLQGLFLDHSVHENINLIVAGRDARRFGRLDRAAGSGRTERAIRALGIRVPHARVNVGALSGGNQQKVMLSRLLEIRPRVLILDEPTRGVDIGAKSEIYALIDALARQGVAILLISSELPEVVGLCDRVLVMRAGEIAGEVHPGDSAARMQERIIALATGAAGPDDAMPATVAAMSAAAGAAAAGPLRH</sequence>
<keyword evidence="7 11" id="KW-0067">ATP-binding</keyword>
<evidence type="ECO:0000256" key="4">
    <source>
        <dbReference type="ARBA" id="ARBA00022597"/>
    </source>
</evidence>
<keyword evidence="9" id="KW-0472">Membrane</keyword>
<dbReference type="CDD" id="cd03215">
    <property type="entry name" value="ABC_Carb_Monos_II"/>
    <property type="match status" value="1"/>
</dbReference>
<protein>
    <submittedName>
        <fullName evidence="11">Sugar ABC transporter ATP-binding protein</fullName>
    </submittedName>
</protein>
<dbReference type="PROSITE" id="PS50893">
    <property type="entry name" value="ABC_TRANSPORTER_2"/>
    <property type="match status" value="2"/>
</dbReference>
<accession>A0ABN4TSU8</accession>
<evidence type="ECO:0000256" key="9">
    <source>
        <dbReference type="ARBA" id="ARBA00023136"/>
    </source>
</evidence>
<keyword evidence="1" id="KW-0813">Transport</keyword>
<dbReference type="EMBL" id="CP017755">
    <property type="protein sequence ID" value="AOZ10098.1"/>
    <property type="molecule type" value="Genomic_DNA"/>
</dbReference>
<proteinExistence type="predicted"/>
<organism evidence="11 12">
    <name type="scientific">Cupriavidus malaysiensis</name>
    <dbReference type="NCBI Taxonomy" id="367825"/>
    <lineage>
        <taxon>Bacteria</taxon>
        <taxon>Pseudomonadati</taxon>
        <taxon>Pseudomonadota</taxon>
        <taxon>Betaproteobacteria</taxon>
        <taxon>Burkholderiales</taxon>
        <taxon>Burkholderiaceae</taxon>
        <taxon>Cupriavidus</taxon>
    </lineage>
</organism>
<dbReference type="InterPro" id="IPR003439">
    <property type="entry name" value="ABC_transporter-like_ATP-bd"/>
</dbReference>
<dbReference type="SMART" id="SM00382">
    <property type="entry name" value="AAA"/>
    <property type="match status" value="2"/>
</dbReference>
<dbReference type="InterPro" id="IPR017871">
    <property type="entry name" value="ABC_transporter-like_CS"/>
</dbReference>
<keyword evidence="5" id="KW-0677">Repeat</keyword>